<dbReference type="InterPro" id="IPR015590">
    <property type="entry name" value="Aldehyde_DH_dom"/>
</dbReference>
<dbReference type="PANTHER" id="PTHR11699">
    <property type="entry name" value="ALDEHYDE DEHYDROGENASE-RELATED"/>
    <property type="match status" value="1"/>
</dbReference>
<evidence type="ECO:0000313" key="7">
    <source>
        <dbReference type="EMBL" id="MDQ0179048.1"/>
    </source>
</evidence>
<evidence type="ECO:0000256" key="4">
    <source>
        <dbReference type="RuleBase" id="RU003345"/>
    </source>
</evidence>
<comment type="similarity">
    <text evidence="1 4">Belongs to the aldehyde dehydrogenase family.</text>
</comment>
<protein>
    <submittedName>
        <fullName evidence="6">Phenylacetaldehyde dehydrogenase</fullName>
        <ecNumber evidence="6">1.2.1.39</ecNumber>
    </submittedName>
</protein>
<dbReference type="InterPro" id="IPR016161">
    <property type="entry name" value="Ald_DH/histidinol_DH"/>
</dbReference>
<dbReference type="InterPro" id="IPR016160">
    <property type="entry name" value="Ald_DH_CS_CYS"/>
</dbReference>
<dbReference type="EMBL" id="JAUSRG010000002">
    <property type="protein sequence ID" value="MDP9904299.1"/>
    <property type="molecule type" value="Genomic_DNA"/>
</dbReference>
<organism evidence="6 9">
    <name type="scientific">Arthrobacter bambusae</name>
    <dbReference type="NCBI Taxonomy" id="1338426"/>
    <lineage>
        <taxon>Bacteria</taxon>
        <taxon>Bacillati</taxon>
        <taxon>Actinomycetota</taxon>
        <taxon>Actinomycetes</taxon>
        <taxon>Micrococcales</taxon>
        <taxon>Micrococcaceae</taxon>
        <taxon>Arthrobacter</taxon>
    </lineage>
</organism>
<dbReference type="FunFam" id="3.40.605.10:FF:000007">
    <property type="entry name" value="NAD/NADP-dependent betaine aldehyde dehydrogenase"/>
    <property type="match status" value="1"/>
</dbReference>
<dbReference type="Proteomes" id="UP001230951">
    <property type="component" value="Unassembled WGS sequence"/>
</dbReference>
<dbReference type="Pfam" id="PF00171">
    <property type="entry name" value="Aldedh"/>
    <property type="match status" value="1"/>
</dbReference>
<dbReference type="Gene3D" id="3.40.309.10">
    <property type="entry name" value="Aldehyde Dehydrogenase, Chain A, domain 2"/>
    <property type="match status" value="1"/>
</dbReference>
<comment type="caution">
    <text evidence="6">The sequence shown here is derived from an EMBL/GenBank/DDBJ whole genome shotgun (WGS) entry which is preliminary data.</text>
</comment>
<accession>A0AAW8DGG3</accession>
<dbReference type="SUPFAM" id="SSF53720">
    <property type="entry name" value="ALDH-like"/>
    <property type="match status" value="1"/>
</dbReference>
<dbReference type="EMBL" id="JAUSTF010000001">
    <property type="protein sequence ID" value="MDQ0179048.1"/>
    <property type="molecule type" value="Genomic_DNA"/>
</dbReference>
<dbReference type="AlphaFoldDB" id="A0AAW8DGG3"/>
<dbReference type="GO" id="GO:0008957">
    <property type="term" value="F:phenylacetaldehyde dehydrogenase (NAD+) activity"/>
    <property type="evidence" value="ECO:0007669"/>
    <property type="project" value="UniProtKB-EC"/>
</dbReference>
<dbReference type="PROSITE" id="PS00070">
    <property type="entry name" value="ALDEHYDE_DEHYDR_CYS"/>
    <property type="match status" value="1"/>
</dbReference>
<dbReference type="CDD" id="cd07106">
    <property type="entry name" value="ALDH_AldA-AAD23400"/>
    <property type="match status" value="1"/>
</dbReference>
<dbReference type="EC" id="1.2.1.39" evidence="6"/>
<dbReference type="InterPro" id="IPR029510">
    <property type="entry name" value="Ald_DH_CS_GLU"/>
</dbReference>
<evidence type="ECO:0000256" key="1">
    <source>
        <dbReference type="ARBA" id="ARBA00009986"/>
    </source>
</evidence>
<name>A0AAW8DGG3_9MICC</name>
<gene>
    <name evidence="6" type="ORF">J2S90_001245</name>
    <name evidence="7" type="ORF">J2S93_000455</name>
</gene>
<dbReference type="Gene3D" id="3.40.605.10">
    <property type="entry name" value="Aldehyde Dehydrogenase, Chain A, domain 1"/>
    <property type="match status" value="1"/>
</dbReference>
<evidence type="ECO:0000313" key="8">
    <source>
        <dbReference type="Proteomes" id="UP001230951"/>
    </source>
</evidence>
<evidence type="ECO:0000259" key="5">
    <source>
        <dbReference type="Pfam" id="PF00171"/>
    </source>
</evidence>
<dbReference type="RefSeq" id="WP_306959914.1">
    <property type="nucleotide sequence ID" value="NZ_JAUSRG010000002.1"/>
</dbReference>
<keyword evidence="8" id="KW-1185">Reference proteome</keyword>
<dbReference type="InterPro" id="IPR016163">
    <property type="entry name" value="Ald_DH_C"/>
</dbReference>
<reference evidence="6 8" key="1">
    <citation type="submission" date="2023-07" db="EMBL/GenBank/DDBJ databases">
        <title>Sorghum-associated microbial communities from plants grown in Nebraska, USA.</title>
        <authorList>
            <person name="Schachtman D."/>
        </authorList>
    </citation>
    <scope>NUCLEOTIDE SEQUENCE</scope>
    <source>
        <strain evidence="6">DS1006</strain>
        <strain evidence="7 8">DS1016</strain>
    </source>
</reference>
<dbReference type="InterPro" id="IPR016162">
    <property type="entry name" value="Ald_DH_N"/>
</dbReference>
<sequence>MESYDALLASITPTTGESRTIIDPATGTVVGEAPVHTVDDLERAVAAAQVAQPAWAALGHDVRSAALLRAADAVERSAEELALLLSREQGKPLNGPNARFEVGACAAWLRATAATPLEVETVVDDGETRAELHYRPIGLVGAIGPWNWPMMITIWQIAPALRMGNAVVVKPSEYTPLSVLALAAVINEELPEGLLTVVSGGRDVGARLAEHPAIGKVMFTGSTATGKAVIRSSADTVKRLTLELGGNDAGIVLPDADPKAIAEGLFWGAFINTGQTCAALKRLYVHDSLYEAVCTELAAVAAAMPMGVGLDEANVLGPLQNRQQFDIVAKLVDAARDSGARILLGGNPDDGQPGNFYPTTLVADIDNSNPLVAEEQFGPALPIIRYGTVDEAVAMANALDVGLGASVWSSDLDAARDVAARLEAGTVWINKHGNVDPRVPFGGAKQSGYGLEFGVEGLKALGVPQVING</sequence>
<evidence type="ECO:0000313" key="6">
    <source>
        <dbReference type="EMBL" id="MDP9904299.1"/>
    </source>
</evidence>
<dbReference type="PROSITE" id="PS00687">
    <property type="entry name" value="ALDEHYDE_DEHYDR_GLU"/>
    <property type="match status" value="1"/>
</dbReference>
<evidence type="ECO:0000256" key="2">
    <source>
        <dbReference type="ARBA" id="ARBA00023002"/>
    </source>
</evidence>
<feature type="domain" description="Aldehyde dehydrogenase" evidence="5">
    <location>
        <begin position="17"/>
        <end position="460"/>
    </location>
</feature>
<dbReference type="InterPro" id="IPR044086">
    <property type="entry name" value="LUC3-like"/>
</dbReference>
<feature type="active site" evidence="3">
    <location>
        <position position="243"/>
    </location>
</feature>
<keyword evidence="2 4" id="KW-0560">Oxidoreductase</keyword>
<dbReference type="Proteomes" id="UP001242995">
    <property type="component" value="Unassembled WGS sequence"/>
</dbReference>
<evidence type="ECO:0000256" key="3">
    <source>
        <dbReference type="PROSITE-ProRule" id="PRU10007"/>
    </source>
</evidence>
<evidence type="ECO:0000313" key="9">
    <source>
        <dbReference type="Proteomes" id="UP001242995"/>
    </source>
</evidence>
<proteinExistence type="inferred from homology"/>